<evidence type="ECO:0000256" key="2">
    <source>
        <dbReference type="SAM" id="Phobius"/>
    </source>
</evidence>
<feature type="transmembrane region" description="Helical" evidence="2">
    <location>
        <begin position="126"/>
        <end position="145"/>
    </location>
</feature>
<dbReference type="GO" id="GO:0007005">
    <property type="term" value="P:mitochondrion organization"/>
    <property type="evidence" value="ECO:0007669"/>
    <property type="project" value="TreeGrafter"/>
</dbReference>
<dbReference type="InterPro" id="IPR012472">
    <property type="entry name" value="MCP1_TM"/>
</dbReference>
<keyword evidence="2" id="KW-1133">Transmembrane helix</keyword>
<evidence type="ECO:0000256" key="1">
    <source>
        <dbReference type="SAM" id="MobiDB-lite"/>
    </source>
</evidence>
<dbReference type="AlphaFoldDB" id="A0AAN6UIA7"/>
<keyword evidence="2" id="KW-0812">Transmembrane</keyword>
<reference evidence="4" key="1">
    <citation type="journal article" date="2023" name="Mol. Phylogenet. Evol.">
        <title>Genome-scale phylogeny and comparative genomics of the fungal order Sordariales.</title>
        <authorList>
            <person name="Hensen N."/>
            <person name="Bonometti L."/>
            <person name="Westerberg I."/>
            <person name="Brannstrom I.O."/>
            <person name="Guillou S."/>
            <person name="Cros-Aarteil S."/>
            <person name="Calhoun S."/>
            <person name="Haridas S."/>
            <person name="Kuo A."/>
            <person name="Mondo S."/>
            <person name="Pangilinan J."/>
            <person name="Riley R."/>
            <person name="LaButti K."/>
            <person name="Andreopoulos B."/>
            <person name="Lipzen A."/>
            <person name="Chen C."/>
            <person name="Yan M."/>
            <person name="Daum C."/>
            <person name="Ng V."/>
            <person name="Clum A."/>
            <person name="Steindorff A."/>
            <person name="Ohm R.A."/>
            <person name="Martin F."/>
            <person name="Silar P."/>
            <person name="Natvig D.O."/>
            <person name="Lalanne C."/>
            <person name="Gautier V."/>
            <person name="Ament-Velasquez S.L."/>
            <person name="Kruys A."/>
            <person name="Hutchinson M.I."/>
            <person name="Powell A.J."/>
            <person name="Barry K."/>
            <person name="Miller A.N."/>
            <person name="Grigoriev I.V."/>
            <person name="Debuchy R."/>
            <person name="Gladieux P."/>
            <person name="Hiltunen Thoren M."/>
            <person name="Johannesson H."/>
        </authorList>
    </citation>
    <scope>NUCLEOTIDE SEQUENCE</scope>
    <source>
        <strain evidence="4">CBS 123565</strain>
    </source>
</reference>
<protein>
    <submittedName>
        <fullName evidence="4">DUF1691-domain-containing protein</fullName>
    </submittedName>
</protein>
<organism evidence="4 5">
    <name type="scientific">Trichocladium antarcticum</name>
    <dbReference type="NCBI Taxonomy" id="1450529"/>
    <lineage>
        <taxon>Eukaryota</taxon>
        <taxon>Fungi</taxon>
        <taxon>Dikarya</taxon>
        <taxon>Ascomycota</taxon>
        <taxon>Pezizomycotina</taxon>
        <taxon>Sordariomycetes</taxon>
        <taxon>Sordariomycetidae</taxon>
        <taxon>Sordariales</taxon>
        <taxon>Chaetomiaceae</taxon>
        <taxon>Trichocladium</taxon>
    </lineage>
</organism>
<feature type="transmembrane region" description="Helical" evidence="2">
    <location>
        <begin position="286"/>
        <end position="309"/>
    </location>
</feature>
<gene>
    <name evidence="4" type="ORF">BT67DRAFT_382827</name>
</gene>
<feature type="transmembrane region" description="Helical" evidence="2">
    <location>
        <begin position="180"/>
        <end position="201"/>
    </location>
</feature>
<feature type="transmembrane region" description="Helical" evidence="2">
    <location>
        <begin position="233"/>
        <end position="252"/>
    </location>
</feature>
<dbReference type="Proteomes" id="UP001304895">
    <property type="component" value="Unassembled WGS sequence"/>
</dbReference>
<dbReference type="EMBL" id="MU853412">
    <property type="protein sequence ID" value="KAK4133517.1"/>
    <property type="molecule type" value="Genomic_DNA"/>
</dbReference>
<dbReference type="InterPro" id="IPR039960">
    <property type="entry name" value="MCP1"/>
</dbReference>
<keyword evidence="5" id="KW-1185">Reference proteome</keyword>
<dbReference type="PANTHER" id="PTHR38409">
    <property type="entry name" value="MDM10-COMPLEMENTING PROTEIN 1"/>
    <property type="match status" value="1"/>
</dbReference>
<evidence type="ECO:0000259" key="3">
    <source>
        <dbReference type="Pfam" id="PF07950"/>
    </source>
</evidence>
<feature type="domain" description="Mitochondrial adapter protein MCP1 transmembrane" evidence="3">
    <location>
        <begin position="195"/>
        <end position="313"/>
    </location>
</feature>
<keyword evidence="2" id="KW-0472">Membrane</keyword>
<feature type="region of interest" description="Disordered" evidence="1">
    <location>
        <begin position="29"/>
        <end position="57"/>
    </location>
</feature>
<evidence type="ECO:0000313" key="4">
    <source>
        <dbReference type="EMBL" id="KAK4133517.1"/>
    </source>
</evidence>
<name>A0AAN6UIA7_9PEZI</name>
<accession>A0AAN6UIA7</accession>
<feature type="transmembrane region" description="Helical" evidence="2">
    <location>
        <begin position="78"/>
        <end position="101"/>
    </location>
</feature>
<dbReference type="Pfam" id="PF07950">
    <property type="entry name" value="MCP1_TM"/>
    <property type="match status" value="1"/>
</dbReference>
<proteinExistence type="predicted"/>
<comment type="caution">
    <text evidence="4">The sequence shown here is derived from an EMBL/GenBank/DDBJ whole genome shotgun (WGS) entry which is preliminary data.</text>
</comment>
<dbReference type="GO" id="GO:0005741">
    <property type="term" value="C:mitochondrial outer membrane"/>
    <property type="evidence" value="ECO:0007669"/>
    <property type="project" value="TreeGrafter"/>
</dbReference>
<evidence type="ECO:0000313" key="5">
    <source>
        <dbReference type="Proteomes" id="UP001304895"/>
    </source>
</evidence>
<sequence>MDDHALHSRPPQATFLSLLELDPTPMECPNTEVALPPLSDGSLSDSTPSLKASSTASNIGLSGSGHGPIYYLTRIQRYASYTFTLFSALHLATTSLIPLAARSVPASESYLLLAREIYQTPLSEPLLVTLPVLAHVGAGIALRLLRRAHNRRRYHGDKPPLATAARTGTGTGTVRDCWPAVSWIAASGYVFAGVLGAHVFLNRALPLLVEGDSANIGLAYVAHGFARHGATSWLAYAVLLGAGCGHMVWGWARWTGLAQGAGWRLQRPTGNALADRAEKKRRRRRLFAVNAVAAAVAAVWAAGGLGIVARGGETLGWVGTLYDGLYSKLPGF</sequence>
<feature type="compositionally biased region" description="Low complexity" evidence="1">
    <location>
        <begin position="35"/>
        <end position="50"/>
    </location>
</feature>
<dbReference type="GO" id="GO:0055088">
    <property type="term" value="P:lipid homeostasis"/>
    <property type="evidence" value="ECO:0007669"/>
    <property type="project" value="InterPro"/>
</dbReference>
<dbReference type="PANTHER" id="PTHR38409:SF1">
    <property type="entry name" value="MITOCHONDRIAL ADAPTER PROTEIN MCP1"/>
    <property type="match status" value="1"/>
</dbReference>
<reference evidence="4" key="2">
    <citation type="submission" date="2023-05" db="EMBL/GenBank/DDBJ databases">
        <authorList>
            <consortium name="Lawrence Berkeley National Laboratory"/>
            <person name="Steindorff A."/>
            <person name="Hensen N."/>
            <person name="Bonometti L."/>
            <person name="Westerberg I."/>
            <person name="Brannstrom I.O."/>
            <person name="Guillou S."/>
            <person name="Cros-Aarteil S."/>
            <person name="Calhoun S."/>
            <person name="Haridas S."/>
            <person name="Kuo A."/>
            <person name="Mondo S."/>
            <person name="Pangilinan J."/>
            <person name="Riley R."/>
            <person name="Labutti K."/>
            <person name="Andreopoulos B."/>
            <person name="Lipzen A."/>
            <person name="Chen C."/>
            <person name="Yanf M."/>
            <person name="Daum C."/>
            <person name="Ng V."/>
            <person name="Clum A."/>
            <person name="Ohm R."/>
            <person name="Martin F."/>
            <person name="Silar P."/>
            <person name="Natvig D."/>
            <person name="Lalanne C."/>
            <person name="Gautier V."/>
            <person name="Ament-Velasquez S.L."/>
            <person name="Kruys A."/>
            <person name="Hutchinson M.I."/>
            <person name="Powell A.J."/>
            <person name="Barry K."/>
            <person name="Miller A.N."/>
            <person name="Grigoriev I.V."/>
            <person name="Debuchy R."/>
            <person name="Gladieux P."/>
            <person name="Thoren M.H."/>
            <person name="Johannesson H."/>
        </authorList>
    </citation>
    <scope>NUCLEOTIDE SEQUENCE</scope>
    <source>
        <strain evidence="4">CBS 123565</strain>
    </source>
</reference>